<dbReference type="Gene3D" id="3.40.50.12370">
    <property type="match status" value="1"/>
</dbReference>
<sequence length="300" mass="33645">MSFFRLKNMPSFEVITNAFNYTMKTILVINDYSAEAANAAKMALNIGRKVAADIIIANTVKVNEKTQVKGGLQMAGSSTIVPDEPEVNLVTQLESINGSEDDYKPVITVIDASLFSETNLAELIIKNDIWLMVKGIRNNPGANQSGYSLNAQAVLNRVRCPLMLVPESFVAKDFERIVYINDLRYCRLLIIKYLVSLAKTTNARLQVAHLSANGMPDMEQHYSEHFFAETVSLNCNYDQMFFSNIKERDINKAVDVMINGLHADLLVLVNHRFHLEEILGIYIPVTLPENITVPLLIFPC</sequence>
<dbReference type="Proteomes" id="UP000215002">
    <property type="component" value="Chromosome"/>
</dbReference>
<dbReference type="InterPro" id="IPR006016">
    <property type="entry name" value="UspA"/>
</dbReference>
<name>A0A223NQ26_9SPHI</name>
<protein>
    <recommendedName>
        <fullName evidence="1">UspA domain-containing protein</fullName>
    </recommendedName>
</protein>
<reference evidence="2 3" key="1">
    <citation type="submission" date="2017-08" db="EMBL/GenBank/DDBJ databases">
        <title>Complete genome sequence of Mucilaginibacter sp. strain BJC16-A31.</title>
        <authorList>
            <consortium name="Henan University of Science and Technology"/>
            <person name="You X."/>
        </authorList>
    </citation>
    <scope>NUCLEOTIDE SEQUENCE [LARGE SCALE GENOMIC DNA]</scope>
    <source>
        <strain evidence="2 3">BJC16-A31</strain>
    </source>
</reference>
<proteinExistence type="predicted"/>
<dbReference type="EMBL" id="CP022743">
    <property type="protein sequence ID" value="ASU31973.1"/>
    <property type="molecule type" value="Genomic_DNA"/>
</dbReference>
<evidence type="ECO:0000259" key="1">
    <source>
        <dbReference type="Pfam" id="PF00582"/>
    </source>
</evidence>
<gene>
    <name evidence="2" type="ORF">MuYL_0070</name>
</gene>
<dbReference type="Pfam" id="PF00582">
    <property type="entry name" value="Usp"/>
    <property type="match status" value="1"/>
</dbReference>
<evidence type="ECO:0000313" key="2">
    <source>
        <dbReference type="EMBL" id="ASU31973.1"/>
    </source>
</evidence>
<keyword evidence="3" id="KW-1185">Reference proteome</keyword>
<accession>A0A223NQ26</accession>
<feature type="domain" description="UspA" evidence="1">
    <location>
        <begin position="23"/>
        <end position="166"/>
    </location>
</feature>
<organism evidence="2 3">
    <name type="scientific">Mucilaginibacter xinganensis</name>
    <dbReference type="NCBI Taxonomy" id="1234841"/>
    <lineage>
        <taxon>Bacteria</taxon>
        <taxon>Pseudomonadati</taxon>
        <taxon>Bacteroidota</taxon>
        <taxon>Sphingobacteriia</taxon>
        <taxon>Sphingobacteriales</taxon>
        <taxon>Sphingobacteriaceae</taxon>
        <taxon>Mucilaginibacter</taxon>
    </lineage>
</organism>
<dbReference type="SUPFAM" id="SSF52402">
    <property type="entry name" value="Adenine nucleotide alpha hydrolases-like"/>
    <property type="match status" value="1"/>
</dbReference>
<dbReference type="KEGG" id="muc:MuYL_0070"/>
<dbReference type="AlphaFoldDB" id="A0A223NQ26"/>
<evidence type="ECO:0000313" key="3">
    <source>
        <dbReference type="Proteomes" id="UP000215002"/>
    </source>
</evidence>